<name>A0A926EQA6_9FIRM</name>
<reference evidence="2" key="1">
    <citation type="submission" date="2020-08" db="EMBL/GenBank/DDBJ databases">
        <title>Genome public.</title>
        <authorList>
            <person name="Liu C."/>
            <person name="Sun Q."/>
        </authorList>
    </citation>
    <scope>NUCLEOTIDE SEQUENCE</scope>
    <source>
        <strain evidence="2">NSJ-64</strain>
    </source>
</reference>
<keyword evidence="1" id="KW-0472">Membrane</keyword>
<protein>
    <submittedName>
        <fullName evidence="2">Uncharacterized protein</fullName>
    </submittedName>
</protein>
<gene>
    <name evidence="2" type="ORF">H8705_11430</name>
</gene>
<evidence type="ECO:0000313" key="3">
    <source>
        <dbReference type="Proteomes" id="UP000623678"/>
    </source>
</evidence>
<dbReference type="RefSeq" id="WP_262395911.1">
    <property type="nucleotide sequence ID" value="NZ_JACRTD010000008.1"/>
</dbReference>
<feature type="transmembrane region" description="Helical" evidence="1">
    <location>
        <begin position="7"/>
        <end position="35"/>
    </location>
</feature>
<keyword evidence="1" id="KW-1133">Transmembrane helix</keyword>
<dbReference type="Proteomes" id="UP000623678">
    <property type="component" value="Unassembled WGS sequence"/>
</dbReference>
<keyword evidence="3" id="KW-1185">Reference proteome</keyword>
<dbReference type="EMBL" id="JACRTD010000008">
    <property type="protein sequence ID" value="MBC8586193.1"/>
    <property type="molecule type" value="Genomic_DNA"/>
</dbReference>
<evidence type="ECO:0000256" key="1">
    <source>
        <dbReference type="SAM" id="Phobius"/>
    </source>
</evidence>
<accession>A0A926EQA6</accession>
<proteinExistence type="predicted"/>
<dbReference type="AlphaFoldDB" id="A0A926EQA6"/>
<keyword evidence="1" id="KW-0812">Transmembrane</keyword>
<organism evidence="2 3">
    <name type="scientific">Youxingia wuxianensis</name>
    <dbReference type="NCBI Taxonomy" id="2763678"/>
    <lineage>
        <taxon>Bacteria</taxon>
        <taxon>Bacillati</taxon>
        <taxon>Bacillota</taxon>
        <taxon>Clostridia</taxon>
        <taxon>Eubacteriales</taxon>
        <taxon>Oscillospiraceae</taxon>
        <taxon>Youxingia</taxon>
    </lineage>
</organism>
<sequence length="56" mass="6404">MTEFQELMLYTCFGAMTGVFIAELIFLIASAVSWVKGKIRKRKEAKKMRESATKVD</sequence>
<comment type="caution">
    <text evidence="2">The sequence shown here is derived from an EMBL/GenBank/DDBJ whole genome shotgun (WGS) entry which is preliminary data.</text>
</comment>
<evidence type="ECO:0000313" key="2">
    <source>
        <dbReference type="EMBL" id="MBC8586193.1"/>
    </source>
</evidence>